<accession>A0A3E0WYJ4</accession>
<dbReference type="AlphaFoldDB" id="A0A3E0WYJ4"/>
<evidence type="ECO:0000256" key="1">
    <source>
        <dbReference type="ARBA" id="ARBA00004196"/>
    </source>
</evidence>
<evidence type="ECO:0000256" key="2">
    <source>
        <dbReference type="ARBA" id="ARBA00004713"/>
    </source>
</evidence>
<dbReference type="PANTHER" id="PTHR42755:SF1">
    <property type="entry name" value="3-DEOXY-D-MANNO-OCTULOSONIC ACID TRANSFERASE, MITOCHONDRIAL-RELATED"/>
    <property type="match status" value="1"/>
</dbReference>
<dbReference type="FunFam" id="3.40.50.2000:FF:000032">
    <property type="entry name" value="3-deoxy-D-manno-octulosonic acid transferase"/>
    <property type="match status" value="1"/>
</dbReference>
<dbReference type="EMBL" id="NFZW01000007">
    <property type="protein sequence ID" value="RFA37459.1"/>
    <property type="molecule type" value="Genomic_DNA"/>
</dbReference>
<proteinExistence type="inferred from homology"/>
<dbReference type="UniPathway" id="UPA00958"/>
<keyword evidence="14" id="KW-1185">Reference proteome</keyword>
<keyword evidence="10" id="KW-0448">Lipopolysaccharide biosynthesis</keyword>
<evidence type="ECO:0000256" key="6">
    <source>
        <dbReference type="ARBA" id="ARBA00022519"/>
    </source>
</evidence>
<dbReference type="GO" id="GO:0005886">
    <property type="term" value="C:plasma membrane"/>
    <property type="evidence" value="ECO:0007669"/>
    <property type="project" value="UniProtKB-SubCell"/>
</dbReference>
<feature type="domain" description="3-deoxy-D-manno-octulosonic-acid transferase N-terminal" evidence="12">
    <location>
        <begin position="1"/>
        <end position="61"/>
    </location>
</feature>
<dbReference type="InterPro" id="IPR001296">
    <property type="entry name" value="Glyco_trans_1"/>
</dbReference>
<feature type="domain" description="Glycosyl transferase family 1" evidence="11">
    <location>
        <begin position="147"/>
        <end position="250"/>
    </location>
</feature>
<keyword evidence="7 10" id="KW-0808">Transferase</keyword>
<evidence type="ECO:0000256" key="10">
    <source>
        <dbReference type="RuleBase" id="RU365103"/>
    </source>
</evidence>
<dbReference type="InterPro" id="IPR007507">
    <property type="entry name" value="Glycos_transf_N"/>
</dbReference>
<dbReference type="Gene3D" id="3.40.50.2000">
    <property type="entry name" value="Glycogen Phosphorylase B"/>
    <property type="match status" value="1"/>
</dbReference>
<comment type="catalytic activity">
    <reaction evidence="9 10">
        <text>lipid IVA (E. coli) + CMP-3-deoxy-beta-D-manno-octulosonate = alpha-Kdo-(2-&gt;6)-lipid IVA (E. coli) + CMP + H(+)</text>
        <dbReference type="Rhea" id="RHEA:28066"/>
        <dbReference type="ChEBI" id="CHEBI:15378"/>
        <dbReference type="ChEBI" id="CHEBI:58603"/>
        <dbReference type="ChEBI" id="CHEBI:60364"/>
        <dbReference type="ChEBI" id="CHEBI:60377"/>
        <dbReference type="ChEBI" id="CHEBI:85987"/>
        <dbReference type="EC" id="2.4.99.12"/>
    </reaction>
</comment>
<evidence type="ECO:0000256" key="8">
    <source>
        <dbReference type="ARBA" id="ARBA00031445"/>
    </source>
</evidence>
<dbReference type="Pfam" id="PF00534">
    <property type="entry name" value="Glycos_transf_1"/>
    <property type="match status" value="1"/>
</dbReference>
<dbReference type="SUPFAM" id="SSF53756">
    <property type="entry name" value="UDP-Glycosyltransferase/glycogen phosphorylase"/>
    <property type="match status" value="1"/>
</dbReference>
<organism evidence="13 14">
    <name type="scientific">Alkalilimnicola ehrlichii</name>
    <dbReference type="NCBI Taxonomy" id="351052"/>
    <lineage>
        <taxon>Bacteria</taxon>
        <taxon>Pseudomonadati</taxon>
        <taxon>Pseudomonadota</taxon>
        <taxon>Gammaproteobacteria</taxon>
        <taxon>Chromatiales</taxon>
        <taxon>Ectothiorhodospiraceae</taxon>
        <taxon>Alkalilimnicola</taxon>
    </lineage>
</organism>
<dbReference type="GO" id="GO:0009245">
    <property type="term" value="P:lipid A biosynthetic process"/>
    <property type="evidence" value="ECO:0007669"/>
    <property type="project" value="TreeGrafter"/>
</dbReference>
<keyword evidence="6" id="KW-0997">Cell inner membrane</keyword>
<keyword evidence="6" id="KW-0472">Membrane</keyword>
<reference evidence="14" key="1">
    <citation type="submission" date="2017-05" db="EMBL/GenBank/DDBJ databases">
        <authorList>
            <person name="Sharma S."/>
            <person name="Sidhu C."/>
            <person name="Pinnaka A.K."/>
        </authorList>
    </citation>
    <scope>NUCLEOTIDE SEQUENCE [LARGE SCALE GENOMIC DNA]</scope>
    <source>
        <strain evidence="14">AK93</strain>
    </source>
</reference>
<dbReference type="InterPro" id="IPR038107">
    <property type="entry name" value="Glycos_transf_N_sf"/>
</dbReference>
<dbReference type="GO" id="GO:0043842">
    <property type="term" value="F:Kdo transferase activity"/>
    <property type="evidence" value="ECO:0007669"/>
    <property type="project" value="UniProtKB-EC"/>
</dbReference>
<dbReference type="Gene3D" id="3.40.50.11720">
    <property type="entry name" value="3-Deoxy-D-manno-octulosonic-acid transferase, N-terminal domain"/>
    <property type="match status" value="1"/>
</dbReference>
<evidence type="ECO:0000259" key="12">
    <source>
        <dbReference type="Pfam" id="PF04413"/>
    </source>
</evidence>
<name>A0A3E0WYJ4_9GAMM</name>
<dbReference type="Pfam" id="PF04413">
    <property type="entry name" value="Glycos_transf_N"/>
    <property type="match status" value="1"/>
</dbReference>
<evidence type="ECO:0000256" key="5">
    <source>
        <dbReference type="ARBA" id="ARBA00019077"/>
    </source>
</evidence>
<comment type="function">
    <text evidence="10">Involved in lipopolysaccharide (LPS) biosynthesis. Catalyzes the transfer of 3-deoxy-D-manno-octulosonate (Kdo) residue(s) from CMP-Kdo to lipid IV(A), the tetraacyldisaccharide-1,4'-bisphosphate precursor of lipid A.</text>
</comment>
<dbReference type="GO" id="GO:0030313">
    <property type="term" value="C:cell envelope"/>
    <property type="evidence" value="ECO:0007669"/>
    <property type="project" value="UniProtKB-SubCell"/>
</dbReference>
<protein>
    <recommendedName>
        <fullName evidence="5 10">3-deoxy-D-manno-octulosonic acid transferase</fullName>
        <shortName evidence="10">Kdo transferase</shortName>
        <ecNumber evidence="4 10">2.4.99.12</ecNumber>
    </recommendedName>
    <alternativeName>
        <fullName evidence="8 10">Lipid IV(A) 3-deoxy-D-manno-octulosonic acid transferase</fullName>
    </alternativeName>
</protein>
<dbReference type="PANTHER" id="PTHR42755">
    <property type="entry name" value="3-DEOXY-MANNO-OCTULOSONATE CYTIDYLYLTRANSFERASE"/>
    <property type="match status" value="1"/>
</dbReference>
<dbReference type="OrthoDB" id="9789797at2"/>
<comment type="pathway">
    <text evidence="2 10">Bacterial outer membrane biogenesis; LPS core biosynthesis.</text>
</comment>
<dbReference type="GO" id="GO:0009244">
    <property type="term" value="P:lipopolysaccharide core region biosynthetic process"/>
    <property type="evidence" value="ECO:0007669"/>
    <property type="project" value="UniProtKB-UniRule"/>
</dbReference>
<evidence type="ECO:0000256" key="7">
    <source>
        <dbReference type="ARBA" id="ARBA00022679"/>
    </source>
</evidence>
<evidence type="ECO:0000259" key="11">
    <source>
        <dbReference type="Pfam" id="PF00534"/>
    </source>
</evidence>
<comment type="similarity">
    <text evidence="3">Belongs to the glycosyltransferase group 1 family. Glycosyltransferase 30 subfamily.</text>
</comment>
<dbReference type="Proteomes" id="UP000256763">
    <property type="component" value="Unassembled WGS sequence"/>
</dbReference>
<evidence type="ECO:0000256" key="3">
    <source>
        <dbReference type="ARBA" id="ARBA00006380"/>
    </source>
</evidence>
<evidence type="ECO:0000256" key="4">
    <source>
        <dbReference type="ARBA" id="ARBA00012621"/>
    </source>
</evidence>
<dbReference type="InterPro" id="IPR039901">
    <property type="entry name" value="Kdotransferase"/>
</dbReference>
<evidence type="ECO:0000313" key="14">
    <source>
        <dbReference type="Proteomes" id="UP000256763"/>
    </source>
</evidence>
<gene>
    <name evidence="13" type="ORF">CAL65_09235</name>
</gene>
<evidence type="ECO:0000313" key="13">
    <source>
        <dbReference type="EMBL" id="RFA37459.1"/>
    </source>
</evidence>
<comment type="subcellular location">
    <subcellularLocation>
        <location evidence="1">Cell envelope</location>
    </subcellularLocation>
    <subcellularLocation>
        <location evidence="10">Cell membrane</location>
    </subcellularLocation>
</comment>
<dbReference type="EC" id="2.4.99.12" evidence="4 10"/>
<comment type="caution">
    <text evidence="13">The sequence shown here is derived from an EMBL/GenBank/DDBJ whole genome shotgun (WGS) entry which is preliminary data.</text>
</comment>
<sequence>MVNGRLSERSLKRYQRVLGFAKTMLEAFTAIAAQSEGDAMRLRQLGGGKVRVDAVGNLKHDQPYPDEQVLAGRALRRVMGNRPIWIAASTREGEEEPIFEAFDRVRERFPNLLLLLVPRHPERFNQVAKLCADRGYRLVRRTEAVSEVAADVDVFLGDTLGELSTFYAAADLAFIGGSLAPLGGHNALEAAVLSVPVVIGPNYFNATEVTEALIAANAAYCVDNAESLAERVNALLDDASLREKMGASGRAFVKEGRGALGRVLELIRSSLR</sequence>
<keyword evidence="10" id="KW-1003">Cell membrane</keyword>
<evidence type="ECO:0000256" key="9">
    <source>
        <dbReference type="ARBA" id="ARBA00049183"/>
    </source>
</evidence>